<dbReference type="AlphaFoldDB" id="A0AA39JNI2"/>
<dbReference type="Proteomes" id="UP001175226">
    <property type="component" value="Unassembled WGS sequence"/>
</dbReference>
<reference evidence="2" key="1">
    <citation type="submission" date="2023-06" db="EMBL/GenBank/DDBJ databases">
        <authorList>
            <consortium name="Lawrence Berkeley National Laboratory"/>
            <person name="Ahrendt S."/>
            <person name="Sahu N."/>
            <person name="Indic B."/>
            <person name="Wong-Bajracharya J."/>
            <person name="Merenyi Z."/>
            <person name="Ke H.-M."/>
            <person name="Monk M."/>
            <person name="Kocsube S."/>
            <person name="Drula E."/>
            <person name="Lipzen A."/>
            <person name="Balint B."/>
            <person name="Henrissat B."/>
            <person name="Andreopoulos B."/>
            <person name="Martin F.M."/>
            <person name="Harder C.B."/>
            <person name="Rigling D."/>
            <person name="Ford K.L."/>
            <person name="Foster G.D."/>
            <person name="Pangilinan J."/>
            <person name="Papanicolaou A."/>
            <person name="Barry K."/>
            <person name="LaButti K."/>
            <person name="Viragh M."/>
            <person name="Koriabine M."/>
            <person name="Yan M."/>
            <person name="Riley R."/>
            <person name="Champramary S."/>
            <person name="Plett K.L."/>
            <person name="Tsai I.J."/>
            <person name="Slot J."/>
            <person name="Sipos G."/>
            <person name="Plett J."/>
            <person name="Nagy L.G."/>
            <person name="Grigoriev I.V."/>
        </authorList>
    </citation>
    <scope>NUCLEOTIDE SEQUENCE</scope>
    <source>
        <strain evidence="2">FPL87.14</strain>
    </source>
</reference>
<protein>
    <submittedName>
        <fullName evidence="2">Uncharacterized protein</fullName>
    </submittedName>
</protein>
<feature type="transmembrane region" description="Helical" evidence="1">
    <location>
        <begin position="71"/>
        <end position="89"/>
    </location>
</feature>
<accession>A0AA39JNI2</accession>
<feature type="transmembrane region" description="Helical" evidence="1">
    <location>
        <begin position="29"/>
        <end position="51"/>
    </location>
</feature>
<keyword evidence="1" id="KW-0472">Membrane</keyword>
<evidence type="ECO:0000313" key="3">
    <source>
        <dbReference type="Proteomes" id="UP001175226"/>
    </source>
</evidence>
<evidence type="ECO:0000313" key="2">
    <source>
        <dbReference type="EMBL" id="KAK0445557.1"/>
    </source>
</evidence>
<keyword evidence="1" id="KW-1133">Transmembrane helix</keyword>
<proteinExistence type="predicted"/>
<organism evidence="2 3">
    <name type="scientific">Armillaria borealis</name>
    <dbReference type="NCBI Taxonomy" id="47425"/>
    <lineage>
        <taxon>Eukaryota</taxon>
        <taxon>Fungi</taxon>
        <taxon>Dikarya</taxon>
        <taxon>Basidiomycota</taxon>
        <taxon>Agaricomycotina</taxon>
        <taxon>Agaricomycetes</taxon>
        <taxon>Agaricomycetidae</taxon>
        <taxon>Agaricales</taxon>
        <taxon>Marasmiineae</taxon>
        <taxon>Physalacriaceae</taxon>
        <taxon>Armillaria</taxon>
    </lineage>
</organism>
<dbReference type="EMBL" id="JAUEPT010000016">
    <property type="protein sequence ID" value="KAK0445557.1"/>
    <property type="molecule type" value="Genomic_DNA"/>
</dbReference>
<keyword evidence="1" id="KW-0812">Transmembrane</keyword>
<evidence type="ECO:0000256" key="1">
    <source>
        <dbReference type="SAM" id="Phobius"/>
    </source>
</evidence>
<sequence>MRHGGTFLNALFSFSSSKCSDVSIYASLIVMILASVSISLCSSPVLVAMFLLQDINHRCPRITVVARRARFVDFAIYLFFLVLSIYPPVQRIIFCCLYP</sequence>
<keyword evidence="3" id="KW-1185">Reference proteome</keyword>
<comment type="caution">
    <text evidence="2">The sequence shown here is derived from an EMBL/GenBank/DDBJ whole genome shotgun (WGS) entry which is preliminary data.</text>
</comment>
<gene>
    <name evidence="2" type="ORF">EV421DRAFT_1797299</name>
</gene>
<name>A0AA39JNI2_9AGAR</name>